<proteinExistence type="predicted"/>
<name>A0A845LIS7_HELGE</name>
<dbReference type="AlphaFoldDB" id="A0A845LIS7"/>
<accession>A0A845LIS7</accession>
<dbReference type="OrthoDB" id="366288at2"/>
<dbReference type="RefSeq" id="WP_161262869.1">
    <property type="nucleotide sequence ID" value="NZ_JAFBDC010000014.1"/>
</dbReference>
<protein>
    <recommendedName>
        <fullName evidence="3">Baseplate protein J-like domain-containing protein</fullName>
    </recommendedName>
</protein>
<dbReference type="Gene3D" id="3.30.300.200">
    <property type="match status" value="1"/>
</dbReference>
<organism evidence="1 2">
    <name type="scientific">Heliomicrobium gestii</name>
    <name type="common">Heliobacterium gestii</name>
    <dbReference type="NCBI Taxonomy" id="2699"/>
    <lineage>
        <taxon>Bacteria</taxon>
        <taxon>Bacillati</taxon>
        <taxon>Bacillota</taxon>
        <taxon>Clostridia</taxon>
        <taxon>Eubacteriales</taxon>
        <taxon>Heliobacteriaceae</taxon>
        <taxon>Heliomicrobium</taxon>
    </lineage>
</organism>
<keyword evidence="2" id="KW-1185">Reference proteome</keyword>
<dbReference type="Proteomes" id="UP000471031">
    <property type="component" value="Unassembled WGS sequence"/>
</dbReference>
<comment type="caution">
    <text evidence="1">The sequence shown here is derived from an EMBL/GenBank/DDBJ whole genome shotgun (WGS) entry which is preliminary data.</text>
</comment>
<dbReference type="EMBL" id="WXEX01000014">
    <property type="protein sequence ID" value="MZP44305.1"/>
    <property type="molecule type" value="Genomic_DNA"/>
</dbReference>
<gene>
    <name evidence="1" type="ORF">GTO89_14820</name>
</gene>
<evidence type="ECO:0008006" key="3">
    <source>
        <dbReference type="Google" id="ProtNLM"/>
    </source>
</evidence>
<reference evidence="1 2" key="1">
    <citation type="submission" date="2020-01" db="EMBL/GenBank/DDBJ databases">
        <title>Whole genome sequence of Heliobacterium gestii DSM 11169.</title>
        <authorList>
            <person name="Kyndt J.A."/>
            <person name="Meyer T.E."/>
        </authorList>
    </citation>
    <scope>NUCLEOTIDE SEQUENCE [LARGE SCALE GENOMIC DNA]</scope>
    <source>
        <strain evidence="1 2">DSM 11169</strain>
    </source>
</reference>
<evidence type="ECO:0000313" key="2">
    <source>
        <dbReference type="Proteomes" id="UP000471031"/>
    </source>
</evidence>
<evidence type="ECO:0000313" key="1">
    <source>
        <dbReference type="EMBL" id="MZP44305.1"/>
    </source>
</evidence>
<sequence length="1014" mass="114606">MSMPILDKREKADLIRMMQDLAPNYTPEWLFTPDAPDPGSALALLFIGMFHENIKRFNRLPDKYYHAFLNLLDVQPMTAKPARAYLTFTLSSKGLQPVWVAQGTRVAAQGEEDDGEIFFETETDITVTPAKVAAMFSVSPREDRITQYQVGSPMTLFDVQSGMNLQEHAWYIAHDDMFHLGQGASIIVEVTHSRERYREKTLAQKLTNPDWVEWSFLSERGWAPFLAFRSEGNCIILKKNSQSTIVAGAVAERNHRWIRCRARSGGPAAAALEAIEIDGLRLQSRCDAEENPKGLAPDLVFGNDIHLPAAGCLPFGKVFALYDCFYIASEEVLSKRGSTVEIRLELDWMHDPIDEEAKATIDWKLIMKEPTLPVHTPRTEVSVTEVLWEYWNGRGWVRLPVNEGAEQVFDHNRERRNALIRFLCPDDLTPFAVNNQSGYWIRARVLHIDRLFAGAPLYVYPRLREIRLWYDYEQRMVAPVCMLTVNNLEWQEPRLTNGALSPPLTPFLGGKDRQSSTEFGFDLPPVGGPIQMYFSVREEASVGGQGPTYLWEYLRKGDTGTQWAPLKVEDETKGFRENGVIRFFGPGDMALEKRYHCTLYWLRCLRVGPVAGDETTGDGRVLPGPVIERLALNTVRALQKETVAREVPRKVSDSPPVFALSRAPVIAEEVWIDETGEVTEADATEMERDKAVPVQAVRDGEGRLQRLWVRWSPVNQLHFSSPHERHYRIDRSTGMITFGNGMRGKALPSKQIENIMVTYQTGGGEKGNLAIGAIKSLQSASPFIQEVVNLEPSGGGCDRESTEEALQRGPHRFKHRNRAVTAEDFEWLVREAFPDIAKVRCLTHRDGQMRRDDGAVTVVIYPKHKANLRAFAETRKQVKAHLLQRCPVHLALAQKVHVIEPAFLEISLTAGLVVATMEQAIPAERQATERVEQFLDPLQGNFDGKGWTIGQTIHPSLFYTLFKSIPTVLYVEHLVLKINRMEGTRREEIDISVMQRLPQGLIVSGQHGITARPD</sequence>